<accession>A0A930B419</accession>
<feature type="binding site" evidence="6">
    <location>
        <position position="101"/>
    </location>
    <ligand>
        <name>S-adenosyl-L-methionine</name>
        <dbReference type="ChEBI" id="CHEBI:59789"/>
    </ligand>
</feature>
<gene>
    <name evidence="6 7" type="primary">rsmH</name>
    <name evidence="7" type="ORF">HXL70_00370</name>
</gene>
<protein>
    <recommendedName>
        <fullName evidence="6">Ribosomal RNA small subunit methyltransferase H</fullName>
        <ecNumber evidence="6">2.1.1.199</ecNumber>
    </recommendedName>
    <alternativeName>
        <fullName evidence="6">16S rRNA m(4)C1402 methyltransferase</fullName>
    </alternativeName>
    <alternativeName>
        <fullName evidence="6">rRNA (cytosine-N(4)-)-methyltransferase RsmH</fullName>
    </alternativeName>
</protein>
<feature type="binding site" evidence="6">
    <location>
        <position position="53"/>
    </location>
    <ligand>
        <name>S-adenosyl-L-methionine</name>
        <dbReference type="ChEBI" id="CHEBI:59789"/>
    </ligand>
</feature>
<keyword evidence="2 6" id="KW-0698">rRNA processing</keyword>
<evidence type="ECO:0000313" key="7">
    <source>
        <dbReference type="EMBL" id="MBF1128498.1"/>
    </source>
</evidence>
<evidence type="ECO:0000313" key="8">
    <source>
        <dbReference type="Proteomes" id="UP000757890"/>
    </source>
</evidence>
<dbReference type="PIRSF" id="PIRSF004486">
    <property type="entry name" value="MraW"/>
    <property type="match status" value="1"/>
</dbReference>
<dbReference type="RefSeq" id="WP_276638248.1">
    <property type="nucleotide sequence ID" value="NZ_JBHRJO010000083.1"/>
</dbReference>
<dbReference type="PANTHER" id="PTHR11265:SF0">
    <property type="entry name" value="12S RRNA N4-METHYLCYTIDINE METHYLTRANSFERASE"/>
    <property type="match status" value="1"/>
</dbReference>
<dbReference type="GO" id="GO:0070475">
    <property type="term" value="P:rRNA base methylation"/>
    <property type="evidence" value="ECO:0007669"/>
    <property type="project" value="UniProtKB-UniRule"/>
</dbReference>
<dbReference type="Pfam" id="PF01795">
    <property type="entry name" value="Methyltransf_5"/>
    <property type="match status" value="1"/>
</dbReference>
<dbReference type="Proteomes" id="UP000757890">
    <property type="component" value="Unassembled WGS sequence"/>
</dbReference>
<evidence type="ECO:0000256" key="1">
    <source>
        <dbReference type="ARBA" id="ARBA00010396"/>
    </source>
</evidence>
<comment type="catalytic activity">
    <reaction evidence="6">
        <text>cytidine(1402) in 16S rRNA + S-adenosyl-L-methionine = N(4)-methylcytidine(1402) in 16S rRNA + S-adenosyl-L-homocysteine + H(+)</text>
        <dbReference type="Rhea" id="RHEA:42928"/>
        <dbReference type="Rhea" id="RHEA-COMP:10286"/>
        <dbReference type="Rhea" id="RHEA-COMP:10287"/>
        <dbReference type="ChEBI" id="CHEBI:15378"/>
        <dbReference type="ChEBI" id="CHEBI:57856"/>
        <dbReference type="ChEBI" id="CHEBI:59789"/>
        <dbReference type="ChEBI" id="CHEBI:74506"/>
        <dbReference type="ChEBI" id="CHEBI:82748"/>
        <dbReference type="EC" id="2.1.1.199"/>
    </reaction>
</comment>
<dbReference type="GO" id="GO:0005737">
    <property type="term" value="C:cytoplasm"/>
    <property type="evidence" value="ECO:0007669"/>
    <property type="project" value="UniProtKB-SubCell"/>
</dbReference>
<keyword evidence="6" id="KW-0963">Cytoplasm</keyword>
<dbReference type="GO" id="GO:0071424">
    <property type="term" value="F:rRNA (cytosine-N4-)-methyltransferase activity"/>
    <property type="evidence" value="ECO:0007669"/>
    <property type="project" value="UniProtKB-UniRule"/>
</dbReference>
<dbReference type="SUPFAM" id="SSF53335">
    <property type="entry name" value="S-adenosyl-L-methionine-dependent methyltransferases"/>
    <property type="match status" value="1"/>
</dbReference>
<dbReference type="SUPFAM" id="SSF81799">
    <property type="entry name" value="Putative methyltransferase TM0872, insert domain"/>
    <property type="match status" value="1"/>
</dbReference>
<sequence>MKFSHTTVLQNEMVSHVLTNTNGTYVDCTLGGGGHSLALAEGLSNLGCIIGVDQDGEAIEAAKERLRGAQCKFISVRDNFSNINGILKENGIEKVDGFIFDLGVSSHQLDDGARGFSYMNNGKLDMRMDQRNSLTAYDVINTYTEEHLRNIIRDYGEERWASRIVDFIDRARMRRPISTTEELVHVIKAAIPSAARRDGPHPAKRTFQAIRIEVNNELGILRKAMEDCINHLNKGGRLGVITFHSLEDRIIKNTFRDMSKDCICPSEIPICICNHRRQVRSVGKAIRPSLQEVKENPRARSAVLRVVEKV</sequence>
<keyword evidence="3 6" id="KW-0489">Methyltransferase</keyword>
<feature type="binding site" evidence="6">
    <location>
        <begin position="33"/>
        <end position="35"/>
    </location>
    <ligand>
        <name>S-adenosyl-L-methionine</name>
        <dbReference type="ChEBI" id="CHEBI:59789"/>
    </ligand>
</feature>
<evidence type="ECO:0000256" key="2">
    <source>
        <dbReference type="ARBA" id="ARBA00022552"/>
    </source>
</evidence>
<evidence type="ECO:0000256" key="5">
    <source>
        <dbReference type="ARBA" id="ARBA00022691"/>
    </source>
</evidence>
<dbReference type="EC" id="2.1.1.199" evidence="6"/>
<comment type="function">
    <text evidence="6">Specifically methylates the N4 position of cytidine in position 1402 (C1402) of 16S rRNA.</text>
</comment>
<keyword evidence="5 6" id="KW-0949">S-adenosyl-L-methionine</keyword>
<dbReference type="InterPro" id="IPR002903">
    <property type="entry name" value="RsmH"/>
</dbReference>
<feature type="binding site" evidence="6">
    <location>
        <position position="108"/>
    </location>
    <ligand>
        <name>S-adenosyl-L-methionine</name>
        <dbReference type="ChEBI" id="CHEBI:59789"/>
    </ligand>
</feature>
<dbReference type="NCBIfam" id="TIGR00006">
    <property type="entry name" value="16S rRNA (cytosine(1402)-N(4))-methyltransferase RsmH"/>
    <property type="match status" value="1"/>
</dbReference>
<evidence type="ECO:0000256" key="6">
    <source>
        <dbReference type="HAMAP-Rule" id="MF_01007"/>
    </source>
</evidence>
<evidence type="ECO:0000256" key="3">
    <source>
        <dbReference type="ARBA" id="ARBA00022603"/>
    </source>
</evidence>
<dbReference type="PANTHER" id="PTHR11265">
    <property type="entry name" value="S-ADENOSYL-METHYLTRANSFERASE MRAW"/>
    <property type="match status" value="1"/>
</dbReference>
<dbReference type="HAMAP" id="MF_01007">
    <property type="entry name" value="16SrRNA_methyltr_H"/>
    <property type="match status" value="1"/>
</dbReference>
<proteinExistence type="inferred from homology"/>
<dbReference type="Gene3D" id="1.10.150.170">
    <property type="entry name" value="Putative methyltransferase TM0872, insert domain"/>
    <property type="match status" value="1"/>
</dbReference>
<feature type="binding site" evidence="6">
    <location>
        <position position="80"/>
    </location>
    <ligand>
        <name>S-adenosyl-L-methionine</name>
        <dbReference type="ChEBI" id="CHEBI:59789"/>
    </ligand>
</feature>
<dbReference type="EMBL" id="JABZMK010000001">
    <property type="protein sequence ID" value="MBF1128498.1"/>
    <property type="molecule type" value="Genomic_DNA"/>
</dbReference>
<comment type="subcellular location">
    <subcellularLocation>
        <location evidence="6">Cytoplasm</location>
    </subcellularLocation>
</comment>
<comment type="similarity">
    <text evidence="1 6">Belongs to the methyltransferase superfamily. RsmH family.</text>
</comment>
<dbReference type="InterPro" id="IPR023397">
    <property type="entry name" value="SAM-dep_MeTrfase_MraW_recog"/>
</dbReference>
<dbReference type="Gene3D" id="3.40.50.150">
    <property type="entry name" value="Vaccinia Virus protein VP39"/>
    <property type="match status" value="1"/>
</dbReference>
<organism evidence="7 8">
    <name type="scientific">Dialister invisus</name>
    <dbReference type="NCBI Taxonomy" id="218538"/>
    <lineage>
        <taxon>Bacteria</taxon>
        <taxon>Bacillati</taxon>
        <taxon>Bacillota</taxon>
        <taxon>Negativicutes</taxon>
        <taxon>Veillonellales</taxon>
        <taxon>Veillonellaceae</taxon>
        <taxon>Dialister</taxon>
    </lineage>
</organism>
<reference evidence="7" key="1">
    <citation type="submission" date="2020-04" db="EMBL/GenBank/DDBJ databases">
        <title>Deep metagenomics examines the oral microbiome during advanced dental caries in children, revealing novel taxa and co-occurrences with host molecules.</title>
        <authorList>
            <person name="Baker J.L."/>
            <person name="Morton J.T."/>
            <person name="Dinis M."/>
            <person name="Alvarez R."/>
            <person name="Tran N.C."/>
            <person name="Knight R."/>
            <person name="Edlund A."/>
        </authorList>
    </citation>
    <scope>NUCLEOTIDE SEQUENCE</scope>
    <source>
        <strain evidence="7">JCVI_32_bin.14</strain>
    </source>
</reference>
<keyword evidence="4 6" id="KW-0808">Transferase</keyword>
<dbReference type="InterPro" id="IPR029063">
    <property type="entry name" value="SAM-dependent_MTases_sf"/>
</dbReference>
<evidence type="ECO:0000256" key="4">
    <source>
        <dbReference type="ARBA" id="ARBA00022679"/>
    </source>
</evidence>
<comment type="caution">
    <text evidence="7">The sequence shown here is derived from an EMBL/GenBank/DDBJ whole genome shotgun (WGS) entry which is preliminary data.</text>
</comment>
<dbReference type="AlphaFoldDB" id="A0A930B419"/>
<name>A0A930B419_9FIRM</name>